<dbReference type="Pfam" id="PF00069">
    <property type="entry name" value="Pkinase"/>
    <property type="match status" value="2"/>
</dbReference>
<evidence type="ECO:0000256" key="6">
    <source>
        <dbReference type="ARBA" id="ARBA00022840"/>
    </source>
</evidence>
<evidence type="ECO:0000256" key="2">
    <source>
        <dbReference type="ARBA" id="ARBA00022527"/>
    </source>
</evidence>
<keyword evidence="5 11" id="KW-0418">Kinase</keyword>
<feature type="domain" description="Protein kinase" evidence="10">
    <location>
        <begin position="9"/>
        <end position="146"/>
    </location>
</feature>
<dbReference type="GO" id="GO:0005634">
    <property type="term" value="C:nucleus"/>
    <property type="evidence" value="ECO:0007669"/>
    <property type="project" value="TreeGrafter"/>
</dbReference>
<dbReference type="Gene3D" id="1.10.510.10">
    <property type="entry name" value="Transferase(Phosphotransferase) domain 1"/>
    <property type="match status" value="1"/>
</dbReference>
<gene>
    <name evidence="11" type="ORF">BLA29_012870</name>
</gene>
<dbReference type="InterPro" id="IPR017441">
    <property type="entry name" value="Protein_kinase_ATP_BS"/>
</dbReference>
<dbReference type="PROSITE" id="PS00107">
    <property type="entry name" value="PROTEIN_KINASE_ATP"/>
    <property type="match status" value="1"/>
</dbReference>
<accession>A0A1Y3BI76</accession>
<protein>
    <recommendedName>
        <fullName evidence="1">cyclin-dependent kinase</fullName>
        <ecNumber evidence="1">2.7.11.22</ecNumber>
    </recommendedName>
</protein>
<dbReference type="EC" id="2.7.11.22" evidence="1"/>
<evidence type="ECO:0000256" key="7">
    <source>
        <dbReference type="ARBA" id="ARBA00047811"/>
    </source>
</evidence>
<dbReference type="AlphaFoldDB" id="A0A1Y3BI76"/>
<dbReference type="FunFam" id="3.30.200.20:FF:000049">
    <property type="entry name" value="cyclin-dependent kinase-like 1 isoform X1"/>
    <property type="match status" value="1"/>
</dbReference>
<dbReference type="FunFam" id="3.30.200.20:FF:000820">
    <property type="entry name" value="Cyclin-dependent kinase-like 1"/>
    <property type="match status" value="1"/>
</dbReference>
<reference evidence="11 12" key="1">
    <citation type="submission" date="2017-03" db="EMBL/GenBank/DDBJ databases">
        <title>Genome Survey of Euroglyphus maynei.</title>
        <authorList>
            <person name="Arlian L.G."/>
            <person name="Morgan M.S."/>
            <person name="Rider S.D."/>
        </authorList>
    </citation>
    <scope>NUCLEOTIDE SEQUENCE [LARGE SCALE GENOMIC DNA]</scope>
    <source>
        <strain evidence="11">Arlian Lab</strain>
        <tissue evidence="11">Whole body</tissue>
    </source>
</reference>
<evidence type="ECO:0000256" key="4">
    <source>
        <dbReference type="ARBA" id="ARBA00022741"/>
    </source>
</evidence>
<dbReference type="InterPro" id="IPR000719">
    <property type="entry name" value="Prot_kinase_dom"/>
</dbReference>
<evidence type="ECO:0000256" key="9">
    <source>
        <dbReference type="PROSITE-ProRule" id="PRU10141"/>
    </source>
</evidence>
<dbReference type="Proteomes" id="UP000194236">
    <property type="component" value="Unassembled WGS sequence"/>
</dbReference>
<dbReference type="InterPro" id="IPR050108">
    <property type="entry name" value="CDK"/>
</dbReference>
<dbReference type="GO" id="GO:0005524">
    <property type="term" value="F:ATP binding"/>
    <property type="evidence" value="ECO:0007669"/>
    <property type="project" value="UniProtKB-UniRule"/>
</dbReference>
<dbReference type="PANTHER" id="PTHR24056:SF222">
    <property type="entry name" value="CYCLIN-DEPENDENT KINASE-LIKE 1"/>
    <property type="match status" value="1"/>
</dbReference>
<dbReference type="InterPro" id="IPR011009">
    <property type="entry name" value="Kinase-like_dom_sf"/>
</dbReference>
<dbReference type="SUPFAM" id="SSF56112">
    <property type="entry name" value="Protein kinase-like (PK-like)"/>
    <property type="match status" value="1"/>
</dbReference>
<organism evidence="11 12">
    <name type="scientific">Euroglyphus maynei</name>
    <name type="common">Mayne's house dust mite</name>
    <dbReference type="NCBI Taxonomy" id="6958"/>
    <lineage>
        <taxon>Eukaryota</taxon>
        <taxon>Metazoa</taxon>
        <taxon>Ecdysozoa</taxon>
        <taxon>Arthropoda</taxon>
        <taxon>Chelicerata</taxon>
        <taxon>Arachnida</taxon>
        <taxon>Acari</taxon>
        <taxon>Acariformes</taxon>
        <taxon>Sarcoptiformes</taxon>
        <taxon>Astigmata</taxon>
        <taxon>Psoroptidia</taxon>
        <taxon>Analgoidea</taxon>
        <taxon>Pyroglyphidae</taxon>
        <taxon>Pyroglyphinae</taxon>
        <taxon>Euroglyphus</taxon>
    </lineage>
</organism>
<dbReference type="GO" id="GO:0004693">
    <property type="term" value="F:cyclin-dependent protein serine/threonine kinase activity"/>
    <property type="evidence" value="ECO:0007669"/>
    <property type="project" value="UniProtKB-EC"/>
</dbReference>
<keyword evidence="3" id="KW-0808">Transferase</keyword>
<feature type="non-terminal residue" evidence="11">
    <location>
        <position position="146"/>
    </location>
</feature>
<comment type="catalytic activity">
    <reaction evidence="7">
        <text>L-threonyl-[protein] + ATP = O-phospho-L-threonyl-[protein] + ADP + H(+)</text>
        <dbReference type="Rhea" id="RHEA:46608"/>
        <dbReference type="Rhea" id="RHEA-COMP:11060"/>
        <dbReference type="Rhea" id="RHEA-COMP:11605"/>
        <dbReference type="ChEBI" id="CHEBI:15378"/>
        <dbReference type="ChEBI" id="CHEBI:30013"/>
        <dbReference type="ChEBI" id="CHEBI:30616"/>
        <dbReference type="ChEBI" id="CHEBI:61977"/>
        <dbReference type="ChEBI" id="CHEBI:456216"/>
        <dbReference type="EC" id="2.7.11.22"/>
    </reaction>
</comment>
<evidence type="ECO:0000256" key="5">
    <source>
        <dbReference type="ARBA" id="ARBA00022777"/>
    </source>
</evidence>
<keyword evidence="4 9" id="KW-0547">Nucleotide-binding</keyword>
<proteinExistence type="predicted"/>
<dbReference type="PROSITE" id="PS50011">
    <property type="entry name" value="PROTEIN_KINASE_DOM"/>
    <property type="match status" value="1"/>
</dbReference>
<evidence type="ECO:0000256" key="8">
    <source>
        <dbReference type="ARBA" id="ARBA00048367"/>
    </source>
</evidence>
<keyword evidence="6 9" id="KW-0067">ATP-binding</keyword>
<comment type="catalytic activity">
    <reaction evidence="8">
        <text>L-seryl-[protein] + ATP = O-phospho-L-seryl-[protein] + ADP + H(+)</text>
        <dbReference type="Rhea" id="RHEA:17989"/>
        <dbReference type="Rhea" id="RHEA-COMP:9863"/>
        <dbReference type="Rhea" id="RHEA-COMP:11604"/>
        <dbReference type="ChEBI" id="CHEBI:15378"/>
        <dbReference type="ChEBI" id="CHEBI:29999"/>
        <dbReference type="ChEBI" id="CHEBI:30616"/>
        <dbReference type="ChEBI" id="CHEBI:83421"/>
        <dbReference type="ChEBI" id="CHEBI:456216"/>
        <dbReference type="EC" id="2.7.11.22"/>
    </reaction>
</comment>
<evidence type="ECO:0000259" key="10">
    <source>
        <dbReference type="PROSITE" id="PS50011"/>
    </source>
</evidence>
<name>A0A1Y3BI76_EURMA</name>
<dbReference type="PANTHER" id="PTHR24056">
    <property type="entry name" value="CELL DIVISION PROTEIN KINASE"/>
    <property type="match status" value="1"/>
</dbReference>
<evidence type="ECO:0000313" key="12">
    <source>
        <dbReference type="Proteomes" id="UP000194236"/>
    </source>
</evidence>
<evidence type="ECO:0000256" key="1">
    <source>
        <dbReference type="ARBA" id="ARBA00012425"/>
    </source>
</evidence>
<keyword evidence="2" id="KW-0723">Serine/threonine-protein kinase</keyword>
<dbReference type="SMART" id="SM00220">
    <property type="entry name" value="S_TKc"/>
    <property type="match status" value="1"/>
</dbReference>
<keyword evidence="12" id="KW-1185">Reference proteome</keyword>
<dbReference type="EMBL" id="MUJZ01022370">
    <property type="protein sequence ID" value="OTF79588.1"/>
    <property type="molecule type" value="Genomic_DNA"/>
</dbReference>
<sequence>MMHSSIEKYEKIAKIGEGSYGIVFKCRNRDNGQLVAIKKYVETEDDPLIKKIAMREIKMLKVGGFDLIFRFLTRPLIYYEIFPIQQLKHPNLINLIEVFRRKRKLHLVFEYCELTVLDILEKYPRGVPEAIIKRIMWQTINAVNFC</sequence>
<evidence type="ECO:0000313" key="11">
    <source>
        <dbReference type="EMBL" id="OTF79588.1"/>
    </source>
</evidence>
<dbReference type="OrthoDB" id="548217at2759"/>
<feature type="binding site" evidence="9">
    <location>
        <position position="39"/>
    </location>
    <ligand>
        <name>ATP</name>
        <dbReference type="ChEBI" id="CHEBI:30616"/>
    </ligand>
</feature>
<comment type="caution">
    <text evidence="11">The sequence shown here is derived from an EMBL/GenBank/DDBJ whole genome shotgun (WGS) entry which is preliminary data.</text>
</comment>
<dbReference type="Gene3D" id="3.30.200.20">
    <property type="entry name" value="Phosphorylase Kinase, domain 1"/>
    <property type="match status" value="1"/>
</dbReference>
<evidence type="ECO:0000256" key="3">
    <source>
        <dbReference type="ARBA" id="ARBA00022679"/>
    </source>
</evidence>